<dbReference type="EMBL" id="CP023275">
    <property type="protein sequence ID" value="ATB70215.1"/>
    <property type="molecule type" value="Genomic_DNA"/>
</dbReference>
<dbReference type="RefSeq" id="WP_096047125.1">
    <property type="nucleotide sequence ID" value="NZ_CP023275.1"/>
</dbReference>
<gene>
    <name evidence="2" type="ORF">SJPD1_2116</name>
</gene>
<evidence type="ECO:0000256" key="1">
    <source>
        <dbReference type="SAM" id="Phobius"/>
    </source>
</evidence>
<sequence>MIGLMVVGVIVGYIFLAKFIVTKVYEKTQSLKKKYIALAIVILIPTWDAILGLPIYMYLCKYHAGVKIYQTVENVEGFYVGEQDKAKESITLPYKGYNFVDYKDEKDGKYYRNSWLDNNTSERCISYKGAWNPDYTKAFEQGKCIVKEEIAESKVSQWENRGYRMKIFEIPILNIKQEKLFYIKDRHSNIILGEVDDIWWDVGYVAGNVFTGWNSSMEPKGLNYMDGKFSYEDVLKKILKPKGDK</sequence>
<feature type="transmembrane region" description="Helical" evidence="1">
    <location>
        <begin position="6"/>
        <end position="25"/>
    </location>
</feature>
<feature type="transmembrane region" description="Helical" evidence="1">
    <location>
        <begin position="37"/>
        <end position="59"/>
    </location>
</feature>
<dbReference type="Proteomes" id="UP000217349">
    <property type="component" value="Chromosome"/>
</dbReference>
<evidence type="ECO:0000313" key="3">
    <source>
        <dbReference type="Proteomes" id="UP000217349"/>
    </source>
</evidence>
<dbReference type="AlphaFoldDB" id="A0A290HFP4"/>
<organism evidence="2 3">
    <name type="scientific">Sulfurospirillum diekertiae</name>
    <dbReference type="NCBI Taxonomy" id="1854492"/>
    <lineage>
        <taxon>Bacteria</taxon>
        <taxon>Pseudomonadati</taxon>
        <taxon>Campylobacterota</taxon>
        <taxon>Epsilonproteobacteria</taxon>
        <taxon>Campylobacterales</taxon>
        <taxon>Sulfurospirillaceae</taxon>
        <taxon>Sulfurospirillum</taxon>
    </lineage>
</organism>
<keyword evidence="1" id="KW-0812">Transmembrane</keyword>
<evidence type="ECO:0000313" key="2">
    <source>
        <dbReference type="EMBL" id="ATB70215.1"/>
    </source>
</evidence>
<dbReference type="KEGG" id="sulj:SJPD1_2116"/>
<keyword evidence="1" id="KW-1133">Transmembrane helix</keyword>
<dbReference type="OrthoDB" id="9913107at2"/>
<accession>A0A290HFP4</accession>
<name>A0A290HFP4_9BACT</name>
<reference evidence="3" key="1">
    <citation type="submission" date="2017-09" db="EMBL/GenBank/DDBJ databases">
        <title>The complete genome of Sulfurospirillum sp. JPD-1.</title>
        <authorList>
            <person name="Goris T."/>
        </authorList>
    </citation>
    <scope>NUCLEOTIDE SEQUENCE [LARGE SCALE GENOMIC DNA]</scope>
    <source>
        <strain evidence="3">JPD-1</strain>
    </source>
</reference>
<proteinExistence type="predicted"/>
<keyword evidence="1" id="KW-0472">Membrane</keyword>
<protein>
    <submittedName>
        <fullName evidence="2">Uncharacterized protein</fullName>
    </submittedName>
</protein>